<accession>A0A4Y3RU05</accession>
<dbReference type="Gene3D" id="3.60.10.10">
    <property type="entry name" value="Endonuclease/exonuclease/phosphatase"/>
    <property type="match status" value="1"/>
</dbReference>
<evidence type="ECO:0000313" key="4">
    <source>
        <dbReference type="EMBL" id="GEB60317.1"/>
    </source>
</evidence>
<dbReference type="RefSeq" id="WP_229917520.1">
    <property type="nucleotide sequence ID" value="NZ_BJMN01000041.1"/>
</dbReference>
<sequence length="571" mass="59421">MRTGAARLAAALALAAALLAGLTAPALAEDVVDPATAPPVRTITYNVCGAHTCQSDLDPATWTAEVREETLAWDTDALMLQELCIGQWAALRDSLPGYKGVWTSTTTDSDCAKWSATGDTRFGLGVFVKAPAVERYVVNLTVPAGEEARSVLCARGPVDGRTTLACTTHLAQYIKPDNGSAQAMAHLDTWAAGAPVILGTDLNAGTETAYDPVLNPIRTGLPGTGPFAEADENDRDFFTQTCRDSGATSCHTGEPTIASGKKFDHVFLSARDFHTVRADAFEPESPGAKPLSDHKLLRAAAYPGSGVDTDLTGDGRPDLLAVKDDGALRLYPGTGNGVLGSQRVIGTGGWAGAVVSHRGDWTGDGYPDVLARIGNDLWVYPTTGSGELGPRIAMGGRPTGWSGLTPLAAGDVDGDGLPDVLVRSGTGLWLHRGGTPTAGQPTFAPRAAVRIGYEAWAGYDVLTPGDVDDDKKADVWARDRATGEIAQYPSQGAQYLGTTPTVLAGVGEAAVADRRLLLSAGDVNGDKAPDLWSTRTEGTAENLEFLPGTPAGFGPAVTVGTGGWQWIDSLG</sequence>
<dbReference type="GO" id="GO:0003824">
    <property type="term" value="F:catalytic activity"/>
    <property type="evidence" value="ECO:0007669"/>
    <property type="project" value="InterPro"/>
</dbReference>
<dbReference type="SUPFAM" id="SSF56219">
    <property type="entry name" value="DNase I-like"/>
    <property type="match status" value="1"/>
</dbReference>
<gene>
    <name evidence="4" type="ORF">SGA01_59220</name>
</gene>
<feature type="signal peptide" evidence="2">
    <location>
        <begin position="1"/>
        <end position="28"/>
    </location>
</feature>
<dbReference type="SUPFAM" id="SSF69318">
    <property type="entry name" value="Integrin alpha N-terminal domain"/>
    <property type="match status" value="1"/>
</dbReference>
<evidence type="ECO:0000256" key="2">
    <source>
        <dbReference type="SAM" id="SignalP"/>
    </source>
</evidence>
<dbReference type="EMBL" id="BJMN01000041">
    <property type="protein sequence ID" value="GEB60317.1"/>
    <property type="molecule type" value="Genomic_DNA"/>
</dbReference>
<dbReference type="Proteomes" id="UP000315226">
    <property type="component" value="Unassembled WGS sequence"/>
</dbReference>
<reference evidence="4 5" key="1">
    <citation type="submission" date="2019-06" db="EMBL/GenBank/DDBJ databases">
        <title>Whole genome shotgun sequence of Streptomyces gardneri NBRC 12865.</title>
        <authorList>
            <person name="Hosoyama A."/>
            <person name="Uohara A."/>
            <person name="Ohji S."/>
            <person name="Ichikawa N."/>
        </authorList>
    </citation>
    <scope>NUCLEOTIDE SEQUENCE [LARGE SCALE GENOMIC DNA]</scope>
    <source>
        <strain evidence="4 5">NBRC 12865</strain>
    </source>
</reference>
<dbReference type="Pfam" id="PF13517">
    <property type="entry name" value="FG-GAP_3"/>
    <property type="match status" value="1"/>
</dbReference>
<dbReference type="InterPro" id="IPR028994">
    <property type="entry name" value="Integrin_alpha_N"/>
</dbReference>
<keyword evidence="5" id="KW-1185">Reference proteome</keyword>
<organism evidence="4 5">
    <name type="scientific">Streptomyces gardneri</name>
    <dbReference type="NCBI Taxonomy" id="66892"/>
    <lineage>
        <taxon>Bacteria</taxon>
        <taxon>Bacillati</taxon>
        <taxon>Actinomycetota</taxon>
        <taxon>Actinomycetes</taxon>
        <taxon>Kitasatosporales</taxon>
        <taxon>Streptomycetaceae</taxon>
        <taxon>Streptomyces</taxon>
    </lineage>
</organism>
<name>A0A4Y3RU05_9ACTN</name>
<dbReference type="AlphaFoldDB" id="A0A4Y3RU05"/>
<feature type="domain" description="Endonuclease/exonuclease/phosphatase" evidence="3">
    <location>
        <begin position="43"/>
        <end position="294"/>
    </location>
</feature>
<keyword evidence="1 2" id="KW-0732">Signal</keyword>
<protein>
    <recommendedName>
        <fullName evidence="3">Endonuclease/exonuclease/phosphatase domain-containing protein</fullName>
    </recommendedName>
</protein>
<proteinExistence type="predicted"/>
<dbReference type="InterPro" id="IPR013517">
    <property type="entry name" value="FG-GAP"/>
</dbReference>
<dbReference type="Gene3D" id="2.130.10.130">
    <property type="entry name" value="Integrin alpha, N-terminal"/>
    <property type="match status" value="1"/>
</dbReference>
<dbReference type="InterPro" id="IPR005135">
    <property type="entry name" value="Endo/exonuclease/phosphatase"/>
</dbReference>
<dbReference type="PANTHER" id="PTHR44103">
    <property type="entry name" value="PROPROTEIN CONVERTASE P"/>
    <property type="match status" value="1"/>
</dbReference>
<feature type="chain" id="PRO_5021266377" description="Endonuclease/exonuclease/phosphatase domain-containing protein" evidence="2">
    <location>
        <begin position="29"/>
        <end position="571"/>
    </location>
</feature>
<evidence type="ECO:0000313" key="5">
    <source>
        <dbReference type="Proteomes" id="UP000315226"/>
    </source>
</evidence>
<evidence type="ECO:0000259" key="3">
    <source>
        <dbReference type="Pfam" id="PF03372"/>
    </source>
</evidence>
<dbReference type="PANTHER" id="PTHR44103:SF1">
    <property type="entry name" value="PROPROTEIN CONVERTASE P"/>
    <property type="match status" value="1"/>
</dbReference>
<dbReference type="Pfam" id="PF03372">
    <property type="entry name" value="Exo_endo_phos"/>
    <property type="match status" value="1"/>
</dbReference>
<comment type="caution">
    <text evidence="4">The sequence shown here is derived from an EMBL/GenBank/DDBJ whole genome shotgun (WGS) entry which is preliminary data.</text>
</comment>
<evidence type="ECO:0000256" key="1">
    <source>
        <dbReference type="ARBA" id="ARBA00022729"/>
    </source>
</evidence>
<dbReference type="InterPro" id="IPR036691">
    <property type="entry name" value="Endo/exonu/phosph_ase_sf"/>
</dbReference>